<keyword evidence="3" id="KW-1185">Reference proteome</keyword>
<proteinExistence type="predicted"/>
<feature type="compositionally biased region" description="Polar residues" evidence="1">
    <location>
        <begin position="22"/>
        <end position="37"/>
    </location>
</feature>
<sequence length="181" mass="18827">MPSQRDIDWSLPERLSYDCASSDVTSGSLRESSSSATGFVDGGSSQGGAATGSQRRHGDPRDAGHILFESSDSSTGRREDGGQLREDAGGTEWRRLSRTERRRLQRLKAQAIREAQGGEPGQVARAEVSLQRTVAALRGAGRPLEPGAADASVGSSNRAAAAAAPLAGGEPGQPQSSKLSL</sequence>
<reference evidence="2" key="1">
    <citation type="submission" date="2023-10" db="EMBL/GenBank/DDBJ databases">
        <authorList>
            <person name="Chen Y."/>
            <person name="Shah S."/>
            <person name="Dougan E. K."/>
            <person name="Thang M."/>
            <person name="Chan C."/>
        </authorList>
    </citation>
    <scope>NUCLEOTIDE SEQUENCE [LARGE SCALE GENOMIC DNA]</scope>
</reference>
<organism evidence="2 3">
    <name type="scientific">Prorocentrum cordatum</name>
    <dbReference type="NCBI Taxonomy" id="2364126"/>
    <lineage>
        <taxon>Eukaryota</taxon>
        <taxon>Sar</taxon>
        <taxon>Alveolata</taxon>
        <taxon>Dinophyceae</taxon>
        <taxon>Prorocentrales</taxon>
        <taxon>Prorocentraceae</taxon>
        <taxon>Prorocentrum</taxon>
    </lineage>
</organism>
<evidence type="ECO:0000313" key="3">
    <source>
        <dbReference type="Proteomes" id="UP001189429"/>
    </source>
</evidence>
<accession>A0ABN9VU50</accession>
<feature type="region of interest" description="Disordered" evidence="1">
    <location>
        <begin position="20"/>
        <end position="99"/>
    </location>
</feature>
<protein>
    <submittedName>
        <fullName evidence="2">Uncharacterized protein</fullName>
    </submittedName>
</protein>
<feature type="region of interest" description="Disordered" evidence="1">
    <location>
        <begin position="139"/>
        <end position="181"/>
    </location>
</feature>
<feature type="compositionally biased region" description="Basic and acidic residues" evidence="1">
    <location>
        <begin position="75"/>
        <end position="99"/>
    </location>
</feature>
<evidence type="ECO:0000256" key="1">
    <source>
        <dbReference type="SAM" id="MobiDB-lite"/>
    </source>
</evidence>
<name>A0ABN9VU50_9DINO</name>
<dbReference type="EMBL" id="CAUYUJ010017554">
    <property type="protein sequence ID" value="CAK0875775.1"/>
    <property type="molecule type" value="Genomic_DNA"/>
</dbReference>
<dbReference type="Proteomes" id="UP001189429">
    <property type="component" value="Unassembled WGS sequence"/>
</dbReference>
<gene>
    <name evidence="2" type="ORF">PCOR1329_LOCUS60352</name>
</gene>
<comment type="caution">
    <text evidence="2">The sequence shown here is derived from an EMBL/GenBank/DDBJ whole genome shotgun (WGS) entry which is preliminary data.</text>
</comment>
<evidence type="ECO:0000313" key="2">
    <source>
        <dbReference type="EMBL" id="CAK0875775.1"/>
    </source>
</evidence>
<feature type="compositionally biased region" description="Gly residues" evidence="1">
    <location>
        <begin position="40"/>
        <end position="50"/>
    </location>
</feature>